<dbReference type="EMBL" id="JAODUP010000013">
    <property type="protein sequence ID" value="KAK2168962.1"/>
    <property type="molecule type" value="Genomic_DNA"/>
</dbReference>
<organism evidence="1 2">
    <name type="scientific">Paralvinella palmiformis</name>
    <dbReference type="NCBI Taxonomy" id="53620"/>
    <lineage>
        <taxon>Eukaryota</taxon>
        <taxon>Metazoa</taxon>
        <taxon>Spiralia</taxon>
        <taxon>Lophotrochozoa</taxon>
        <taxon>Annelida</taxon>
        <taxon>Polychaeta</taxon>
        <taxon>Sedentaria</taxon>
        <taxon>Canalipalpata</taxon>
        <taxon>Terebellida</taxon>
        <taxon>Terebelliformia</taxon>
        <taxon>Alvinellidae</taxon>
        <taxon>Paralvinella</taxon>
    </lineage>
</organism>
<sequence length="119" mass="14066">MCLLSCKLFVNDDHLLYNTWAQYRFLYDIVKIYDDLSCRLSTSFNLSYQCKAPRLYQLVDEMRDTEKSIYANVSAPHYSKQNSNKCHYISMGAGPILNRDFPDHIKEEHIYENVNNKVQ</sequence>
<protein>
    <submittedName>
        <fullName evidence="1">Uncharacterized protein</fullName>
    </submittedName>
</protein>
<evidence type="ECO:0000313" key="1">
    <source>
        <dbReference type="EMBL" id="KAK2168962.1"/>
    </source>
</evidence>
<dbReference type="AlphaFoldDB" id="A0AAD9KD53"/>
<name>A0AAD9KD53_9ANNE</name>
<keyword evidence="2" id="KW-1185">Reference proteome</keyword>
<reference evidence="1" key="1">
    <citation type="journal article" date="2023" name="Mol. Biol. Evol.">
        <title>Third-Generation Sequencing Reveals the Adaptive Role of the Epigenome in Three Deep-Sea Polychaetes.</title>
        <authorList>
            <person name="Perez M."/>
            <person name="Aroh O."/>
            <person name="Sun Y."/>
            <person name="Lan Y."/>
            <person name="Juniper S.K."/>
            <person name="Young C.R."/>
            <person name="Angers B."/>
            <person name="Qian P.Y."/>
        </authorList>
    </citation>
    <scope>NUCLEOTIDE SEQUENCE</scope>
    <source>
        <strain evidence="1">P08H-3</strain>
    </source>
</reference>
<proteinExistence type="predicted"/>
<evidence type="ECO:0000313" key="2">
    <source>
        <dbReference type="Proteomes" id="UP001208570"/>
    </source>
</evidence>
<accession>A0AAD9KD53</accession>
<comment type="caution">
    <text evidence="1">The sequence shown here is derived from an EMBL/GenBank/DDBJ whole genome shotgun (WGS) entry which is preliminary data.</text>
</comment>
<gene>
    <name evidence="1" type="ORF">LSH36_13g23005</name>
</gene>
<dbReference type="Proteomes" id="UP001208570">
    <property type="component" value="Unassembled WGS sequence"/>
</dbReference>